<dbReference type="GO" id="GO:0005737">
    <property type="term" value="C:cytoplasm"/>
    <property type="evidence" value="ECO:0007669"/>
    <property type="project" value="UniProtKB-SubCell"/>
</dbReference>
<dbReference type="InterPro" id="IPR022689">
    <property type="entry name" value="Iron_dep_repressor"/>
</dbReference>
<dbReference type="InterPro" id="IPR001367">
    <property type="entry name" value="Fe_dep_repressor"/>
</dbReference>
<feature type="domain" description="HTH dtxR-type" evidence="12">
    <location>
        <begin position="23"/>
        <end position="84"/>
    </location>
</feature>
<evidence type="ECO:0000256" key="2">
    <source>
        <dbReference type="ARBA" id="ARBA00007871"/>
    </source>
</evidence>
<keyword evidence="14" id="KW-1185">Reference proteome</keyword>
<evidence type="ECO:0000256" key="3">
    <source>
        <dbReference type="ARBA" id="ARBA00011738"/>
    </source>
</evidence>
<dbReference type="InterPro" id="IPR050536">
    <property type="entry name" value="DtxR_MntR_Metal-Reg"/>
</dbReference>
<accession>A0A369B2A7</accession>
<reference evidence="13 14" key="1">
    <citation type="submission" date="2018-07" db="EMBL/GenBank/DDBJ databases">
        <title>Genomic Encyclopedia of Type Strains, Phase IV (KMG-IV): sequencing the most valuable type-strain genomes for metagenomic binning, comparative biology and taxonomic classification.</title>
        <authorList>
            <person name="Goeker M."/>
        </authorList>
    </citation>
    <scope>NUCLEOTIDE SEQUENCE [LARGE SCALE GENOMIC DNA]</scope>
    <source>
        <strain evidence="13 14">DSM 27016</strain>
    </source>
</reference>
<dbReference type="InterPro" id="IPR036390">
    <property type="entry name" value="WH_DNA-bd_sf"/>
</dbReference>
<dbReference type="SUPFAM" id="SSF47979">
    <property type="entry name" value="Iron-dependent repressor protein, dimerization domain"/>
    <property type="match status" value="1"/>
</dbReference>
<sequence>MNKNQEFHTVRGYQLIEQTNRQLTSAMEDYLEMIYRNILTEGYMRINILADMLNVKPSSATKMVQKLTELGFLKYEKYGIIFLTDQGREIGEFLLKRHNIIEKFLDNIGICDNLLVETELIEHNVSSSTLKRIDLLNLYLEKHPQFLIGFEEFKQQFLKESEIKDK</sequence>
<proteinExistence type="inferred from homology"/>
<evidence type="ECO:0000256" key="10">
    <source>
        <dbReference type="ARBA" id="ARBA00023211"/>
    </source>
</evidence>
<evidence type="ECO:0000256" key="8">
    <source>
        <dbReference type="ARBA" id="ARBA00023159"/>
    </source>
</evidence>
<dbReference type="Gene3D" id="1.10.10.10">
    <property type="entry name" value="Winged helix-like DNA-binding domain superfamily/Winged helix DNA-binding domain"/>
    <property type="match status" value="1"/>
</dbReference>
<evidence type="ECO:0000313" key="13">
    <source>
        <dbReference type="EMBL" id="RCX15551.1"/>
    </source>
</evidence>
<keyword evidence="4" id="KW-0963">Cytoplasm</keyword>
<dbReference type="GO" id="GO:0003677">
    <property type="term" value="F:DNA binding"/>
    <property type="evidence" value="ECO:0007669"/>
    <property type="project" value="UniProtKB-KW"/>
</dbReference>
<dbReference type="GO" id="GO:0046983">
    <property type="term" value="F:protein dimerization activity"/>
    <property type="evidence" value="ECO:0007669"/>
    <property type="project" value="InterPro"/>
</dbReference>
<dbReference type="EMBL" id="QPJT01000013">
    <property type="protein sequence ID" value="RCX15551.1"/>
    <property type="molecule type" value="Genomic_DNA"/>
</dbReference>
<keyword evidence="8" id="KW-0010">Activator</keyword>
<dbReference type="GO" id="GO:0003700">
    <property type="term" value="F:DNA-binding transcription factor activity"/>
    <property type="evidence" value="ECO:0007669"/>
    <property type="project" value="InterPro"/>
</dbReference>
<dbReference type="OrthoDB" id="9791355at2"/>
<evidence type="ECO:0000313" key="14">
    <source>
        <dbReference type="Proteomes" id="UP000253034"/>
    </source>
</evidence>
<evidence type="ECO:0000256" key="1">
    <source>
        <dbReference type="ARBA" id="ARBA00004496"/>
    </source>
</evidence>
<evidence type="ECO:0000256" key="7">
    <source>
        <dbReference type="ARBA" id="ARBA00023125"/>
    </source>
</evidence>
<dbReference type="GO" id="GO:0046914">
    <property type="term" value="F:transition metal ion binding"/>
    <property type="evidence" value="ECO:0007669"/>
    <property type="project" value="InterPro"/>
</dbReference>
<protein>
    <recommendedName>
        <fullName evidence="11">Manganese transport regulator</fullName>
    </recommendedName>
</protein>
<evidence type="ECO:0000259" key="12">
    <source>
        <dbReference type="PROSITE" id="PS50944"/>
    </source>
</evidence>
<evidence type="ECO:0000256" key="9">
    <source>
        <dbReference type="ARBA" id="ARBA00023163"/>
    </source>
</evidence>
<dbReference type="Pfam" id="PF01325">
    <property type="entry name" value="Fe_dep_repress"/>
    <property type="match status" value="1"/>
</dbReference>
<dbReference type="SUPFAM" id="SSF46785">
    <property type="entry name" value="Winged helix' DNA-binding domain"/>
    <property type="match status" value="1"/>
</dbReference>
<dbReference type="Proteomes" id="UP000253034">
    <property type="component" value="Unassembled WGS sequence"/>
</dbReference>
<dbReference type="InterPro" id="IPR036388">
    <property type="entry name" value="WH-like_DNA-bd_sf"/>
</dbReference>
<dbReference type="InterPro" id="IPR022687">
    <property type="entry name" value="HTH_DTXR"/>
</dbReference>
<dbReference type="Pfam" id="PF02742">
    <property type="entry name" value="Fe_dep_repr_C"/>
    <property type="match status" value="1"/>
</dbReference>
<comment type="subunit">
    <text evidence="3">Homodimer.</text>
</comment>
<dbReference type="InterPro" id="IPR036421">
    <property type="entry name" value="Fe_dep_repressor_sf"/>
</dbReference>
<dbReference type="PANTHER" id="PTHR33238:SF11">
    <property type="entry name" value="TRANSCRIPTIONAL REGULATOR MNTR"/>
    <property type="match status" value="1"/>
</dbReference>
<dbReference type="PANTHER" id="PTHR33238">
    <property type="entry name" value="IRON (METAL) DEPENDENT REPRESSOR, DTXR FAMILY"/>
    <property type="match status" value="1"/>
</dbReference>
<dbReference type="RefSeq" id="WP_114298199.1">
    <property type="nucleotide sequence ID" value="NZ_QPJT01000013.1"/>
</dbReference>
<keyword evidence="9" id="KW-0804">Transcription</keyword>
<comment type="caution">
    <text evidence="13">The sequence shown here is derived from an EMBL/GenBank/DDBJ whole genome shotgun (WGS) entry which is preliminary data.</text>
</comment>
<evidence type="ECO:0000256" key="4">
    <source>
        <dbReference type="ARBA" id="ARBA00022490"/>
    </source>
</evidence>
<evidence type="ECO:0000256" key="11">
    <source>
        <dbReference type="ARBA" id="ARBA00032593"/>
    </source>
</evidence>
<evidence type="ECO:0000256" key="5">
    <source>
        <dbReference type="ARBA" id="ARBA00022491"/>
    </source>
</evidence>
<dbReference type="Gene3D" id="1.10.60.10">
    <property type="entry name" value="Iron dependent repressor, metal binding and dimerisation domain"/>
    <property type="match status" value="1"/>
</dbReference>
<dbReference type="SMART" id="SM00529">
    <property type="entry name" value="HTH_DTXR"/>
    <property type="match status" value="1"/>
</dbReference>
<dbReference type="AlphaFoldDB" id="A0A369B2A7"/>
<name>A0A369B2A7_9FIRM</name>
<keyword evidence="10" id="KW-0464">Manganese</keyword>
<keyword evidence="6" id="KW-0805">Transcription regulation</keyword>
<comment type="similarity">
    <text evidence="2">Belongs to the DtxR/MntR family.</text>
</comment>
<comment type="subcellular location">
    <subcellularLocation>
        <location evidence="1">Cytoplasm</location>
    </subcellularLocation>
</comment>
<dbReference type="PROSITE" id="PS50944">
    <property type="entry name" value="HTH_DTXR"/>
    <property type="match status" value="1"/>
</dbReference>
<keyword evidence="7" id="KW-0238">DNA-binding</keyword>
<gene>
    <name evidence="13" type="ORF">DFR58_113134</name>
</gene>
<evidence type="ECO:0000256" key="6">
    <source>
        <dbReference type="ARBA" id="ARBA00023015"/>
    </source>
</evidence>
<organism evidence="13 14">
    <name type="scientific">Anaerobacterium chartisolvens</name>
    <dbReference type="NCBI Taxonomy" id="1297424"/>
    <lineage>
        <taxon>Bacteria</taxon>
        <taxon>Bacillati</taxon>
        <taxon>Bacillota</taxon>
        <taxon>Clostridia</taxon>
        <taxon>Eubacteriales</taxon>
        <taxon>Oscillospiraceae</taxon>
        <taxon>Anaerobacterium</taxon>
    </lineage>
</organism>
<keyword evidence="5" id="KW-0678">Repressor</keyword>